<keyword evidence="2" id="KW-1133">Transmembrane helix</keyword>
<gene>
    <name evidence="3" type="ORF">Slati_0741900</name>
</gene>
<accession>A0AAW2XJ28</accession>
<organism evidence="3">
    <name type="scientific">Sesamum latifolium</name>
    <dbReference type="NCBI Taxonomy" id="2727402"/>
    <lineage>
        <taxon>Eukaryota</taxon>
        <taxon>Viridiplantae</taxon>
        <taxon>Streptophyta</taxon>
        <taxon>Embryophyta</taxon>
        <taxon>Tracheophyta</taxon>
        <taxon>Spermatophyta</taxon>
        <taxon>Magnoliopsida</taxon>
        <taxon>eudicotyledons</taxon>
        <taxon>Gunneridae</taxon>
        <taxon>Pentapetalae</taxon>
        <taxon>asterids</taxon>
        <taxon>lamiids</taxon>
        <taxon>Lamiales</taxon>
        <taxon>Pedaliaceae</taxon>
        <taxon>Sesamum</taxon>
    </lineage>
</organism>
<dbReference type="AlphaFoldDB" id="A0AAW2XJ28"/>
<feature type="compositionally biased region" description="Low complexity" evidence="1">
    <location>
        <begin position="39"/>
        <end position="53"/>
    </location>
</feature>
<evidence type="ECO:0000313" key="3">
    <source>
        <dbReference type="EMBL" id="KAL0454027.1"/>
    </source>
</evidence>
<comment type="caution">
    <text evidence="3">The sequence shown here is derived from an EMBL/GenBank/DDBJ whole genome shotgun (WGS) entry which is preliminary data.</text>
</comment>
<evidence type="ECO:0000256" key="2">
    <source>
        <dbReference type="SAM" id="Phobius"/>
    </source>
</evidence>
<proteinExistence type="predicted"/>
<feature type="transmembrane region" description="Helical" evidence="2">
    <location>
        <begin position="103"/>
        <end position="128"/>
    </location>
</feature>
<dbReference type="EMBL" id="JACGWN010000003">
    <property type="protein sequence ID" value="KAL0454027.1"/>
    <property type="molecule type" value="Genomic_DNA"/>
</dbReference>
<sequence>MADMRGSGVVCDDRCGCPSPCPGGIACAQQVAGMTRQRSTSNAAAGNTAAATPAPVPSPRSGGLARPFAGVVLAAPVQHALLETLPTFFHHATTSLSYEYDQYFYPMHFVCVFVVPWAFSMLPALGWFTGYVE</sequence>
<reference evidence="3" key="1">
    <citation type="submission" date="2020-06" db="EMBL/GenBank/DDBJ databases">
        <authorList>
            <person name="Li T."/>
            <person name="Hu X."/>
            <person name="Zhang T."/>
            <person name="Song X."/>
            <person name="Zhang H."/>
            <person name="Dai N."/>
            <person name="Sheng W."/>
            <person name="Hou X."/>
            <person name="Wei L."/>
        </authorList>
    </citation>
    <scope>NUCLEOTIDE SEQUENCE</scope>
    <source>
        <strain evidence="3">KEN1</strain>
        <tissue evidence="3">Leaf</tissue>
    </source>
</reference>
<keyword evidence="2" id="KW-0472">Membrane</keyword>
<reference evidence="3" key="2">
    <citation type="journal article" date="2024" name="Plant">
        <title>Genomic evolution and insights into agronomic trait innovations of Sesamum species.</title>
        <authorList>
            <person name="Miao H."/>
            <person name="Wang L."/>
            <person name="Qu L."/>
            <person name="Liu H."/>
            <person name="Sun Y."/>
            <person name="Le M."/>
            <person name="Wang Q."/>
            <person name="Wei S."/>
            <person name="Zheng Y."/>
            <person name="Lin W."/>
            <person name="Duan Y."/>
            <person name="Cao H."/>
            <person name="Xiong S."/>
            <person name="Wang X."/>
            <person name="Wei L."/>
            <person name="Li C."/>
            <person name="Ma Q."/>
            <person name="Ju M."/>
            <person name="Zhao R."/>
            <person name="Li G."/>
            <person name="Mu C."/>
            <person name="Tian Q."/>
            <person name="Mei H."/>
            <person name="Zhang T."/>
            <person name="Gao T."/>
            <person name="Zhang H."/>
        </authorList>
    </citation>
    <scope>NUCLEOTIDE SEQUENCE</scope>
    <source>
        <strain evidence="3">KEN1</strain>
    </source>
</reference>
<name>A0AAW2XJ28_9LAMI</name>
<keyword evidence="2" id="KW-0812">Transmembrane</keyword>
<dbReference type="PROSITE" id="PS51257">
    <property type="entry name" value="PROKAR_LIPOPROTEIN"/>
    <property type="match status" value="1"/>
</dbReference>
<feature type="region of interest" description="Disordered" evidence="1">
    <location>
        <begin position="38"/>
        <end position="61"/>
    </location>
</feature>
<evidence type="ECO:0000256" key="1">
    <source>
        <dbReference type="SAM" id="MobiDB-lite"/>
    </source>
</evidence>
<protein>
    <submittedName>
        <fullName evidence="3">Uncharacterized protein</fullName>
    </submittedName>
</protein>